<proteinExistence type="inferred from homology"/>
<name>A0A0J8VP85_9ENTR</name>
<dbReference type="Pfam" id="PF00884">
    <property type="entry name" value="Sulfatase"/>
    <property type="match status" value="1"/>
</dbReference>
<evidence type="ECO:0000259" key="5">
    <source>
        <dbReference type="Pfam" id="PF12411"/>
    </source>
</evidence>
<protein>
    <submittedName>
        <fullName evidence="6">Choline-sulfatase</fullName>
    </submittedName>
</protein>
<dbReference type="OrthoDB" id="9803751at2"/>
<dbReference type="GO" id="GO:0046872">
    <property type="term" value="F:metal ion binding"/>
    <property type="evidence" value="ECO:0007669"/>
    <property type="project" value="UniProtKB-KW"/>
</dbReference>
<evidence type="ECO:0000313" key="6">
    <source>
        <dbReference type="EMBL" id="KMV35248.1"/>
    </source>
</evidence>
<dbReference type="AlphaFoldDB" id="A0A0J8VP85"/>
<dbReference type="NCBIfam" id="TIGR03417">
    <property type="entry name" value="chol_sulfatase"/>
    <property type="match status" value="1"/>
</dbReference>
<feature type="domain" description="Choline sulfatase enzyme C-terminal" evidence="5">
    <location>
        <begin position="451"/>
        <end position="503"/>
    </location>
</feature>
<sequence>MLINKPNIVILMADQLTASALRAYGNKVSLTPNIDKLAREGVVFESAYCNSPLCAPSRASLMTGQFISRNKVFDNAAEFRADSPTFCHYLREQGYRTWLSGKMHFCGPDQLHGFDERLTTDIYPADFGWTPDWRHPERRLDWYHNMSSVLEAGECVRTNQLDFDDEALFMARQRLYDAARQPDERPFLLTLSLTHPHDPFAIPKRYLDRFREDDIDLPQVQARDVENDPHSARLRAMYQSEEGLLSEEQIKRARHAYYGALAYVDDCFGEVLRTLEETGLADNTVVFVISDHGEMLGERGLWYKMSFFENAARIPLIVHSPSRFAPGRIKASVSLVDLLPTLVELASGEDRRDEAVAPLDGQSLVPHLRGEPGPDGAVSEYLAEGAIAPMLMLRRGPWKYMYSLSDAPQLFNLEQDPFELNNLAGKASHQDIAREFAARAAAHWNVEDLNQQVLASQKKRLFLTRVAGRDAIAKWDFQPFRAASERYIRNHQTLDEQEAFARYPRPHTHPAGDK</sequence>
<gene>
    <name evidence="6" type="ORF">ACH50_08400</name>
</gene>
<keyword evidence="7" id="KW-1185">Reference proteome</keyword>
<dbReference type="FunFam" id="3.40.720.10:FF:000032">
    <property type="entry name" value="Choline sulfatase"/>
    <property type="match status" value="1"/>
</dbReference>
<dbReference type="Pfam" id="PF12411">
    <property type="entry name" value="Choline_sulf_C"/>
    <property type="match status" value="1"/>
</dbReference>
<dbReference type="GO" id="GO:0008484">
    <property type="term" value="F:sulfuric ester hydrolase activity"/>
    <property type="evidence" value="ECO:0007669"/>
    <property type="project" value="TreeGrafter"/>
</dbReference>
<dbReference type="InterPro" id="IPR025863">
    <property type="entry name" value="Choline_sulf_C_dom"/>
</dbReference>
<dbReference type="PATRIC" id="fig|1656095.3.peg.3674"/>
<evidence type="ECO:0000256" key="2">
    <source>
        <dbReference type="ARBA" id="ARBA00022723"/>
    </source>
</evidence>
<comment type="similarity">
    <text evidence="1">Belongs to the sulfatase family.</text>
</comment>
<feature type="domain" description="Sulfatase N-terminal" evidence="4">
    <location>
        <begin position="6"/>
        <end position="346"/>
    </location>
</feature>
<comment type="caution">
    <text evidence="6">The sequence shown here is derived from an EMBL/GenBank/DDBJ whole genome shotgun (WGS) entry which is preliminary data.</text>
</comment>
<dbReference type="SUPFAM" id="SSF53649">
    <property type="entry name" value="Alkaline phosphatase-like"/>
    <property type="match status" value="1"/>
</dbReference>
<reference evidence="6 7" key="1">
    <citation type="submission" date="2015-06" db="EMBL/GenBank/DDBJ databases">
        <title>Genome sequencing of Cronobacter sp. strain DJ34 isolated from petroleum contaminated sludge of Duliajan Oil Fields, Assam, India.</title>
        <authorList>
            <person name="Pal S."/>
            <person name="Banerjee T.D."/>
            <person name="Roy A."/>
            <person name="Sar P."/>
            <person name="Kazy S.K."/>
        </authorList>
    </citation>
    <scope>NUCLEOTIDE SEQUENCE [LARGE SCALE GENOMIC DNA]</scope>
    <source>
        <strain evidence="6 7">DJ34</strain>
    </source>
</reference>
<keyword evidence="2" id="KW-0479">Metal-binding</keyword>
<evidence type="ECO:0000313" key="7">
    <source>
        <dbReference type="Proteomes" id="UP000037315"/>
    </source>
</evidence>
<dbReference type="PROSITE" id="PS00149">
    <property type="entry name" value="SULFATASE_2"/>
    <property type="match status" value="1"/>
</dbReference>
<dbReference type="RefSeq" id="WP_024559395.1">
    <property type="nucleotide sequence ID" value="NZ_LFEJ01000012.1"/>
</dbReference>
<accession>A0A0J8VP85</accession>
<dbReference type="STRING" id="1121863.GCA_000621185_01793"/>
<dbReference type="InterPro" id="IPR017785">
    <property type="entry name" value="Choline-sulfatase"/>
</dbReference>
<evidence type="ECO:0000259" key="4">
    <source>
        <dbReference type="Pfam" id="PF00884"/>
    </source>
</evidence>
<evidence type="ECO:0000256" key="3">
    <source>
        <dbReference type="ARBA" id="ARBA00022801"/>
    </source>
</evidence>
<dbReference type="PANTHER" id="PTHR45953:SF1">
    <property type="entry name" value="IDURONATE 2-SULFATASE"/>
    <property type="match status" value="1"/>
</dbReference>
<evidence type="ECO:0000256" key="1">
    <source>
        <dbReference type="ARBA" id="ARBA00008779"/>
    </source>
</evidence>
<dbReference type="PANTHER" id="PTHR45953">
    <property type="entry name" value="IDURONATE 2-SULFATASE"/>
    <property type="match status" value="1"/>
</dbReference>
<dbReference type="GO" id="GO:0005737">
    <property type="term" value="C:cytoplasm"/>
    <property type="evidence" value="ECO:0007669"/>
    <property type="project" value="TreeGrafter"/>
</dbReference>
<keyword evidence="3" id="KW-0378">Hydrolase</keyword>
<dbReference type="Gene3D" id="3.40.720.10">
    <property type="entry name" value="Alkaline Phosphatase, subunit A"/>
    <property type="match status" value="1"/>
</dbReference>
<dbReference type="Proteomes" id="UP000037315">
    <property type="component" value="Unassembled WGS sequence"/>
</dbReference>
<dbReference type="InterPro" id="IPR000917">
    <property type="entry name" value="Sulfatase_N"/>
</dbReference>
<dbReference type="CDD" id="cd16032">
    <property type="entry name" value="choline-sulfatase"/>
    <property type="match status" value="1"/>
</dbReference>
<organism evidence="6 7">
    <name type="scientific">Franconibacter pulveris</name>
    <dbReference type="NCBI Taxonomy" id="435910"/>
    <lineage>
        <taxon>Bacteria</taxon>
        <taxon>Pseudomonadati</taxon>
        <taxon>Pseudomonadota</taxon>
        <taxon>Gammaproteobacteria</taxon>
        <taxon>Enterobacterales</taxon>
        <taxon>Enterobacteriaceae</taxon>
        <taxon>Franconibacter</taxon>
    </lineage>
</organism>
<dbReference type="InterPro" id="IPR024607">
    <property type="entry name" value="Sulfatase_CS"/>
</dbReference>
<dbReference type="EMBL" id="LFEJ01000012">
    <property type="protein sequence ID" value="KMV35248.1"/>
    <property type="molecule type" value="Genomic_DNA"/>
</dbReference>
<dbReference type="PROSITE" id="PS00523">
    <property type="entry name" value="SULFATASE_1"/>
    <property type="match status" value="1"/>
</dbReference>
<dbReference type="InterPro" id="IPR017850">
    <property type="entry name" value="Alkaline_phosphatase_core_sf"/>
</dbReference>